<evidence type="ECO:0000313" key="2">
    <source>
        <dbReference type="EMBL" id="GFR29704.1"/>
    </source>
</evidence>
<evidence type="ECO:0008006" key="4">
    <source>
        <dbReference type="Google" id="ProtNLM"/>
    </source>
</evidence>
<gene>
    <name evidence="2" type="ORF">TNCT_38541</name>
</gene>
<evidence type="ECO:0000256" key="1">
    <source>
        <dbReference type="SAM" id="SignalP"/>
    </source>
</evidence>
<organism evidence="2 3">
    <name type="scientific">Trichonephila clavata</name>
    <name type="common">Joro spider</name>
    <name type="synonym">Nephila clavata</name>
    <dbReference type="NCBI Taxonomy" id="2740835"/>
    <lineage>
        <taxon>Eukaryota</taxon>
        <taxon>Metazoa</taxon>
        <taxon>Ecdysozoa</taxon>
        <taxon>Arthropoda</taxon>
        <taxon>Chelicerata</taxon>
        <taxon>Arachnida</taxon>
        <taxon>Araneae</taxon>
        <taxon>Araneomorphae</taxon>
        <taxon>Entelegynae</taxon>
        <taxon>Araneoidea</taxon>
        <taxon>Nephilidae</taxon>
        <taxon>Trichonephila</taxon>
    </lineage>
</organism>
<dbReference type="OrthoDB" id="6420030at2759"/>
<accession>A0A8X6IWE9</accession>
<comment type="caution">
    <text evidence="2">The sequence shown here is derived from an EMBL/GenBank/DDBJ whole genome shotgun (WGS) entry which is preliminary data.</text>
</comment>
<keyword evidence="1" id="KW-0732">Signal</keyword>
<sequence length="71" mass="7816">MINMELNVKVFLFVCLASSWDYSLVCTQNVPPENRVVVSPLAVGGMLQGLLSMQEIGPCLNPAFRSGREMN</sequence>
<keyword evidence="3" id="KW-1185">Reference proteome</keyword>
<protein>
    <recommendedName>
        <fullName evidence="4">Secreted protein</fullName>
    </recommendedName>
</protein>
<dbReference type="Proteomes" id="UP000887116">
    <property type="component" value="Unassembled WGS sequence"/>
</dbReference>
<reference evidence="2" key="1">
    <citation type="submission" date="2020-07" db="EMBL/GenBank/DDBJ databases">
        <title>Multicomponent nature underlies the extraordinary mechanical properties of spider dragline silk.</title>
        <authorList>
            <person name="Kono N."/>
            <person name="Nakamura H."/>
            <person name="Mori M."/>
            <person name="Yoshida Y."/>
            <person name="Ohtoshi R."/>
            <person name="Malay A.D."/>
            <person name="Moran D.A.P."/>
            <person name="Tomita M."/>
            <person name="Numata K."/>
            <person name="Arakawa K."/>
        </authorList>
    </citation>
    <scope>NUCLEOTIDE SEQUENCE</scope>
</reference>
<evidence type="ECO:0000313" key="3">
    <source>
        <dbReference type="Proteomes" id="UP000887116"/>
    </source>
</evidence>
<dbReference type="AlphaFoldDB" id="A0A8X6IWE9"/>
<proteinExistence type="predicted"/>
<dbReference type="EMBL" id="BMAO01009253">
    <property type="protein sequence ID" value="GFR29704.1"/>
    <property type="molecule type" value="Genomic_DNA"/>
</dbReference>
<feature type="signal peptide" evidence="1">
    <location>
        <begin position="1"/>
        <end position="27"/>
    </location>
</feature>
<feature type="chain" id="PRO_5036487064" description="Secreted protein" evidence="1">
    <location>
        <begin position="28"/>
        <end position="71"/>
    </location>
</feature>
<name>A0A8X6IWE9_TRICU</name>